<name>A0ABY1VQM0_9ACTO</name>
<dbReference type="Pfam" id="PF13635">
    <property type="entry name" value="DUF4143"/>
    <property type="match status" value="1"/>
</dbReference>
<proteinExistence type="predicted"/>
<dbReference type="InterPro" id="IPR041682">
    <property type="entry name" value="AAA_14"/>
</dbReference>
<dbReference type="EMBL" id="UAPQ01000011">
    <property type="protein sequence ID" value="SPT54419.1"/>
    <property type="molecule type" value="Genomic_DNA"/>
</dbReference>
<evidence type="ECO:0000259" key="1">
    <source>
        <dbReference type="Pfam" id="PF13173"/>
    </source>
</evidence>
<dbReference type="RefSeq" id="WP_111837313.1">
    <property type="nucleotide sequence ID" value="NZ_UAPQ01000011.1"/>
</dbReference>
<dbReference type="InterPro" id="IPR025420">
    <property type="entry name" value="DUF4143"/>
</dbReference>
<dbReference type="Pfam" id="PF13173">
    <property type="entry name" value="AAA_14"/>
    <property type="match status" value="1"/>
</dbReference>
<dbReference type="PANTHER" id="PTHR43566">
    <property type="entry name" value="CONSERVED PROTEIN"/>
    <property type="match status" value="1"/>
</dbReference>
<dbReference type="PANTHER" id="PTHR43566:SF2">
    <property type="entry name" value="DUF4143 DOMAIN-CONTAINING PROTEIN"/>
    <property type="match status" value="1"/>
</dbReference>
<comment type="caution">
    <text evidence="3">The sequence shown here is derived from an EMBL/GenBank/DDBJ whole genome shotgun (WGS) entry which is preliminary data.</text>
</comment>
<sequence>MRAYTPRLVDKQLQILLEGLAAVNVEGARGVGKTRTAQEHAATFIPLDDPEERQHLMSLGRNMFRHIATPMVLDEWQLMPEIWDRVRRAVDDDPTPGRFILTGSASPTQAPVHTGAGRIVNLRMRPMTLVERGMDQPIVSLKHLLSGRQDTPIEGSTKVALGDYVQEILCSGLPGIRDLSSAARRAQLDAYIDQTTRHDLSDGTTRRARSLKDWLAAYAASVSTTASFTEIARLASKDLDAPVAATTTRGYRDLLESMWVLDPLRGWSPSENEFARITTSDKHQLCDPALAARLLNLDADALLGTGLPTTRPTSHIPRRARMLGPLFESLVTQSVQVYAALCNARVSHLRTKAGAQEVDLIVEGPGRQIVAIEVKTTATPRPGDTKHLLWLRQRLGERLADAVVITTGRYAYRDEDGIAVIPAALLGP</sequence>
<evidence type="ECO:0000313" key="3">
    <source>
        <dbReference type="EMBL" id="SPT54419.1"/>
    </source>
</evidence>
<feature type="domain" description="AAA" evidence="1">
    <location>
        <begin position="23"/>
        <end position="131"/>
    </location>
</feature>
<gene>
    <name evidence="3" type="ORF">NCTC11535_02136</name>
</gene>
<accession>A0ABY1VQM0</accession>
<protein>
    <recommendedName>
        <fullName evidence="5">ATP-binding protein</fullName>
    </recommendedName>
</protein>
<keyword evidence="4" id="KW-1185">Reference proteome</keyword>
<evidence type="ECO:0000313" key="4">
    <source>
        <dbReference type="Proteomes" id="UP000250006"/>
    </source>
</evidence>
<dbReference type="Proteomes" id="UP000250006">
    <property type="component" value="Unassembled WGS sequence"/>
</dbReference>
<evidence type="ECO:0008006" key="5">
    <source>
        <dbReference type="Google" id="ProtNLM"/>
    </source>
</evidence>
<evidence type="ECO:0000259" key="2">
    <source>
        <dbReference type="Pfam" id="PF13635"/>
    </source>
</evidence>
<organism evidence="3 4">
    <name type="scientific">Actinomyces bovis</name>
    <dbReference type="NCBI Taxonomy" id="1658"/>
    <lineage>
        <taxon>Bacteria</taxon>
        <taxon>Bacillati</taxon>
        <taxon>Actinomycetota</taxon>
        <taxon>Actinomycetes</taxon>
        <taxon>Actinomycetales</taxon>
        <taxon>Actinomycetaceae</taxon>
        <taxon>Actinomyces</taxon>
    </lineage>
</organism>
<reference evidence="3 4" key="1">
    <citation type="submission" date="2018-06" db="EMBL/GenBank/DDBJ databases">
        <authorList>
            <consortium name="Pathogen Informatics"/>
            <person name="Doyle S."/>
        </authorList>
    </citation>
    <scope>NUCLEOTIDE SEQUENCE [LARGE SCALE GENOMIC DNA]</scope>
    <source>
        <strain evidence="3 4">NCTC11535</strain>
    </source>
</reference>
<feature type="domain" description="DUF4143" evidence="2">
    <location>
        <begin position="204"/>
        <end position="376"/>
    </location>
</feature>